<reference evidence="1 2" key="1">
    <citation type="submission" date="2024-01" db="EMBL/GenBank/DDBJ databases">
        <title>The genomes of 5 underutilized Papilionoideae crops provide insights into root nodulation and disease resistanc.</title>
        <authorList>
            <person name="Jiang F."/>
        </authorList>
    </citation>
    <scope>NUCLEOTIDE SEQUENCE [LARGE SCALE GENOMIC DNA]</scope>
    <source>
        <strain evidence="1">DUOXIRENSHENG_FW03</strain>
        <tissue evidence="1">Leaves</tissue>
    </source>
</reference>
<evidence type="ECO:0000313" key="1">
    <source>
        <dbReference type="EMBL" id="KAK7389797.1"/>
    </source>
</evidence>
<gene>
    <name evidence="1" type="ORF">VNO78_25091</name>
</gene>
<evidence type="ECO:0000313" key="2">
    <source>
        <dbReference type="Proteomes" id="UP001386955"/>
    </source>
</evidence>
<protein>
    <recommendedName>
        <fullName evidence="3">RNase H type-1 domain-containing protein</fullName>
    </recommendedName>
</protein>
<dbReference type="AlphaFoldDB" id="A0AAN9S6G3"/>
<keyword evidence="2" id="KW-1185">Reference proteome</keyword>
<dbReference type="PANTHER" id="PTHR33710:SF79">
    <property type="entry name" value="OS06G0205337 PROTEIN"/>
    <property type="match status" value="1"/>
</dbReference>
<organism evidence="1 2">
    <name type="scientific">Psophocarpus tetragonolobus</name>
    <name type="common">Winged bean</name>
    <name type="synonym">Dolichos tetragonolobus</name>
    <dbReference type="NCBI Taxonomy" id="3891"/>
    <lineage>
        <taxon>Eukaryota</taxon>
        <taxon>Viridiplantae</taxon>
        <taxon>Streptophyta</taxon>
        <taxon>Embryophyta</taxon>
        <taxon>Tracheophyta</taxon>
        <taxon>Spermatophyta</taxon>
        <taxon>Magnoliopsida</taxon>
        <taxon>eudicotyledons</taxon>
        <taxon>Gunneridae</taxon>
        <taxon>Pentapetalae</taxon>
        <taxon>rosids</taxon>
        <taxon>fabids</taxon>
        <taxon>Fabales</taxon>
        <taxon>Fabaceae</taxon>
        <taxon>Papilionoideae</taxon>
        <taxon>50 kb inversion clade</taxon>
        <taxon>NPAAA clade</taxon>
        <taxon>indigoferoid/millettioid clade</taxon>
        <taxon>Phaseoleae</taxon>
        <taxon>Psophocarpus</taxon>
    </lineage>
</organism>
<evidence type="ECO:0008006" key="3">
    <source>
        <dbReference type="Google" id="ProtNLM"/>
    </source>
</evidence>
<dbReference type="Proteomes" id="UP001386955">
    <property type="component" value="Unassembled WGS sequence"/>
</dbReference>
<name>A0AAN9S6G3_PSOTE</name>
<dbReference type="EMBL" id="JAYMYS010000006">
    <property type="protein sequence ID" value="KAK7389797.1"/>
    <property type="molecule type" value="Genomic_DNA"/>
</dbReference>
<proteinExistence type="predicted"/>
<sequence length="230" mass="26538">MVSYWFSPINLDYGLFDLPLTGYPFTWAHENNPINLVEKRLNRAMATASWKDIFLNRCLRNSLVGHSDQSPIWLRLHNQGESNLTYHFKFENAWLAKPDLEGVPWLRGTSSALVQTPIMEGFEDLHIIDLMNIDLGTWNLPLIKDLFVEDDVNAITRTPSLDIHGKIGVGMCLRDRQDAFILARTRCFNFLSLLHEVEATTLEVALHWITHLHLENVIFQSDCQRLVLNL</sequence>
<dbReference type="PANTHER" id="PTHR33710">
    <property type="entry name" value="BNAC02G09200D PROTEIN"/>
    <property type="match status" value="1"/>
</dbReference>
<comment type="caution">
    <text evidence="1">The sequence shown here is derived from an EMBL/GenBank/DDBJ whole genome shotgun (WGS) entry which is preliminary data.</text>
</comment>
<accession>A0AAN9S6G3</accession>